<evidence type="ECO:0000259" key="2">
    <source>
        <dbReference type="Pfam" id="PF07705"/>
    </source>
</evidence>
<protein>
    <recommendedName>
        <fullName evidence="6">Glycoside hydrolase 123 C-terminal domain-containing protein</fullName>
    </recommendedName>
</protein>
<dbReference type="Gene3D" id="2.60.40.10">
    <property type="entry name" value="Immunoglobulins"/>
    <property type="match status" value="1"/>
</dbReference>
<dbReference type="InterPro" id="IPR013783">
    <property type="entry name" value="Ig-like_fold"/>
</dbReference>
<evidence type="ECO:0008006" key="6">
    <source>
        <dbReference type="Google" id="ProtNLM"/>
    </source>
</evidence>
<evidence type="ECO:0000313" key="5">
    <source>
        <dbReference type="Proteomes" id="UP000006898"/>
    </source>
</evidence>
<name>D5MIG6_METO1</name>
<accession>D5MIG6</accession>
<dbReference type="Pfam" id="PF13320">
    <property type="entry name" value="GH123_cat"/>
    <property type="match status" value="1"/>
</dbReference>
<feature type="chain" id="PRO_5003074299" description="Glycoside hydrolase 123 C-terminal domain-containing protein" evidence="1">
    <location>
        <begin position="24"/>
        <end position="676"/>
    </location>
</feature>
<dbReference type="EMBL" id="FP565575">
    <property type="protein sequence ID" value="CBE67316.1"/>
    <property type="molecule type" value="Genomic_DNA"/>
</dbReference>
<dbReference type="AlphaFoldDB" id="D5MIG6"/>
<reference evidence="4 5" key="1">
    <citation type="journal article" date="2010" name="Nature">
        <title>Nitrite-driven anaerobic methane oxidation by oxygenic bacteria.</title>
        <authorList>
            <person name="Ettwig K.F."/>
            <person name="Butler M.K."/>
            <person name="Le Paslier D."/>
            <person name="Pelletier E."/>
            <person name="Mangenot S."/>
            <person name="Kuypers M.M.M."/>
            <person name="Schreiber F."/>
            <person name="Dutilh B.E."/>
            <person name="Zedelius J."/>
            <person name="de Beer D."/>
            <person name="Gloerich J."/>
            <person name="Wessels H.J.C.T."/>
            <person name="van Allen T."/>
            <person name="Luesken F."/>
            <person name="Wu M."/>
            <person name="van de Pas-Schoonen K.T."/>
            <person name="Op den Camp H.J.M."/>
            <person name="Janssen-Megens E.M."/>
            <person name="Francoijs K-J."/>
            <person name="Stunnenberg H."/>
            <person name="Weissenbach J."/>
            <person name="Jetten M.S.M."/>
            <person name="Strous M."/>
        </authorList>
    </citation>
    <scope>NUCLEOTIDE SEQUENCE [LARGE SCALE GENOMIC DNA]</scope>
</reference>
<feature type="signal peptide" evidence="1">
    <location>
        <begin position="1"/>
        <end position="23"/>
    </location>
</feature>
<dbReference type="STRING" id="671143.DAMO_0214"/>
<organism evidence="4 5">
    <name type="scientific">Methylomirabilis oxygeniifera</name>
    <dbReference type="NCBI Taxonomy" id="671143"/>
    <lineage>
        <taxon>Bacteria</taxon>
        <taxon>Candidatus Methylomirabilota</taxon>
        <taxon>Candidatus Methylomirabilia</taxon>
        <taxon>Candidatus Methylomirabilales</taxon>
        <taxon>Candidatus Methylomirabilaceae</taxon>
        <taxon>Candidatus Methylomirabilis</taxon>
    </lineage>
</organism>
<feature type="domain" description="CARDB" evidence="2">
    <location>
        <begin position="29"/>
        <end position="139"/>
    </location>
</feature>
<dbReference type="Proteomes" id="UP000006898">
    <property type="component" value="Chromosome"/>
</dbReference>
<dbReference type="Pfam" id="PF07705">
    <property type="entry name" value="CARDB"/>
    <property type="match status" value="1"/>
</dbReference>
<dbReference type="HOGENOM" id="CLU_026146_0_0_0"/>
<evidence type="ECO:0000313" key="4">
    <source>
        <dbReference type="EMBL" id="CBE67316.1"/>
    </source>
</evidence>
<evidence type="ECO:0000256" key="1">
    <source>
        <dbReference type="SAM" id="SignalP"/>
    </source>
</evidence>
<dbReference type="InterPro" id="IPR025150">
    <property type="entry name" value="GH123_cat"/>
</dbReference>
<dbReference type="InterPro" id="IPR011635">
    <property type="entry name" value="CARDB"/>
</dbReference>
<proteinExistence type="predicted"/>
<dbReference type="eggNOG" id="COG1572">
    <property type="taxonomic scope" value="Bacteria"/>
</dbReference>
<keyword evidence="1" id="KW-0732">Signal</keyword>
<sequence length="676" mass="72585">MKTTVAVALALTLSFTGIVGNHAEAAKARPDLIVAAVSAPSSTSPNTIIVVSGTIKNQGRASSKAFNVAAYLSADPSNTIGATLLGTQNVSGLAAGASVALSNSFTVPASTASGTFYVVAVADSTKVVSESNESNNTRASGGIAVQAPISTPTAAQITAWVTDSLARIQPTDPAGISTEATIKAARNEYEGFQVIVKAPSDTALSNVTATASDLTGPTGVIASSNITLYREAYILVTTSSPASPYPTGWWPDPLIPFKHPETGANLGQPFTVDAGRNVPIYVEVYVPAGTPAGTYTGGIQVSVSGGASIPIPISLTVWNFSLPTTPALRTNFGHFRSQQFAAAFGTSRYTDIHNTLMDKFDHELLRHRLSPARPSGTEPSYNAATGTIDSSNVQARMAHFISLGLTSYDLPLFDDWPWADPFGADRDKAQRYLSGILDWLGANDWLTLAYHDGIDEPEEASGYQAVRDEATNWHGLDPRAKMLITEQTRPWDPTWGTLYGSVDIWTPYFSRFDPVTWAERRAVGEQSWMYGAWGDNGTPGDLLDRPIYEIRVPAWIGFQYGITGLLKWNTVYWDQVTDPWTNPATYTLSGDIFNGDGAFFYPGTKVGYEGPIASLRLKTFRDAVDDYDYLTQLAVTDPASAQAIAQRVGTTFTDWTKDSTPIAQARLELGRRLGEL</sequence>
<dbReference type="KEGG" id="mox:DAMO_0214"/>
<evidence type="ECO:0000259" key="3">
    <source>
        <dbReference type="Pfam" id="PF13320"/>
    </source>
</evidence>
<dbReference type="PATRIC" id="fig|671143.5.peg.184"/>
<gene>
    <name evidence="4" type="ORF">DAMO_0214</name>
</gene>
<feature type="domain" description="Glycoside hydrolase 123 catalytic" evidence="3">
    <location>
        <begin position="431"/>
        <end position="631"/>
    </location>
</feature>